<protein>
    <submittedName>
        <fullName evidence="1">Uncharacterized protein</fullName>
    </submittedName>
</protein>
<gene>
    <name evidence="1" type="ORF">UY19_C0021G0006</name>
</gene>
<comment type="caution">
    <text evidence="1">The sequence shown here is derived from an EMBL/GenBank/DDBJ whole genome shotgun (WGS) entry which is preliminary data.</text>
</comment>
<accession>A0A0G1U4H6</accession>
<dbReference type="EMBL" id="LCPB01000021">
    <property type="protein sequence ID" value="KKU88976.1"/>
    <property type="molecule type" value="Genomic_DNA"/>
</dbReference>
<reference evidence="1 2" key="1">
    <citation type="journal article" date="2015" name="Nature">
        <title>rRNA introns, odd ribosomes, and small enigmatic genomes across a large radiation of phyla.</title>
        <authorList>
            <person name="Brown C.T."/>
            <person name="Hug L.A."/>
            <person name="Thomas B.C."/>
            <person name="Sharon I."/>
            <person name="Castelle C.J."/>
            <person name="Singh A."/>
            <person name="Wilkins M.J."/>
            <person name="Williams K.H."/>
            <person name="Banfield J.F."/>
        </authorList>
    </citation>
    <scope>NUCLEOTIDE SEQUENCE [LARGE SCALE GENOMIC DNA]</scope>
</reference>
<dbReference type="Proteomes" id="UP000033882">
    <property type="component" value="Unassembled WGS sequence"/>
</dbReference>
<evidence type="ECO:0000313" key="1">
    <source>
        <dbReference type="EMBL" id="KKU88976.1"/>
    </source>
</evidence>
<name>A0A0G1U4H6_9BACT</name>
<dbReference type="AlphaFoldDB" id="A0A0G1U4H6"/>
<evidence type="ECO:0000313" key="2">
    <source>
        <dbReference type="Proteomes" id="UP000033882"/>
    </source>
</evidence>
<sequence length="31" mass="3760">MADFCLHSRTVTIRLIFTHFMRVPIFDTYDI</sequence>
<proteinExistence type="predicted"/>
<organism evidence="1 2">
    <name type="scientific">Candidatus Wolfebacteria bacterium GW2011_GWA2_47_9b</name>
    <dbReference type="NCBI Taxonomy" id="1619005"/>
    <lineage>
        <taxon>Bacteria</taxon>
        <taxon>Candidatus Wolfeibacteriota</taxon>
    </lineage>
</organism>